<dbReference type="InterPro" id="IPR049445">
    <property type="entry name" value="TetR_SbtR-like_C"/>
</dbReference>
<dbReference type="Proteomes" id="UP000199645">
    <property type="component" value="Unassembled WGS sequence"/>
</dbReference>
<keyword evidence="7" id="KW-1185">Reference proteome</keyword>
<keyword evidence="1" id="KW-0805">Transcription regulation</keyword>
<dbReference type="SUPFAM" id="SSF46689">
    <property type="entry name" value="Homeodomain-like"/>
    <property type="match status" value="1"/>
</dbReference>
<dbReference type="Pfam" id="PF21597">
    <property type="entry name" value="TetR_C_43"/>
    <property type="match status" value="1"/>
</dbReference>
<name>A0A1I2B358_9ACTN</name>
<dbReference type="GO" id="GO:0000976">
    <property type="term" value="F:transcription cis-regulatory region binding"/>
    <property type="evidence" value="ECO:0007669"/>
    <property type="project" value="TreeGrafter"/>
</dbReference>
<feature type="DNA-binding region" description="H-T-H motif" evidence="4">
    <location>
        <begin position="36"/>
        <end position="55"/>
    </location>
</feature>
<dbReference type="InterPro" id="IPR001647">
    <property type="entry name" value="HTH_TetR"/>
</dbReference>
<dbReference type="PANTHER" id="PTHR30055">
    <property type="entry name" value="HTH-TYPE TRANSCRIPTIONAL REGULATOR RUTR"/>
    <property type="match status" value="1"/>
</dbReference>
<dbReference type="PANTHER" id="PTHR30055:SF234">
    <property type="entry name" value="HTH-TYPE TRANSCRIPTIONAL REGULATOR BETI"/>
    <property type="match status" value="1"/>
</dbReference>
<evidence type="ECO:0000313" key="7">
    <source>
        <dbReference type="Proteomes" id="UP000199645"/>
    </source>
</evidence>
<dbReference type="InterPro" id="IPR036271">
    <property type="entry name" value="Tet_transcr_reg_TetR-rel_C_sf"/>
</dbReference>
<evidence type="ECO:0000256" key="3">
    <source>
        <dbReference type="ARBA" id="ARBA00023163"/>
    </source>
</evidence>
<keyword evidence="2 4" id="KW-0238">DNA-binding</keyword>
<evidence type="ECO:0000256" key="4">
    <source>
        <dbReference type="PROSITE-ProRule" id="PRU00335"/>
    </source>
</evidence>
<proteinExistence type="predicted"/>
<dbReference type="OrthoDB" id="3617113at2"/>
<evidence type="ECO:0000313" key="6">
    <source>
        <dbReference type="EMBL" id="SFE50604.1"/>
    </source>
</evidence>
<gene>
    <name evidence="6" type="ORF">SAMN05421541_10286</name>
</gene>
<dbReference type="EMBL" id="FONV01000002">
    <property type="protein sequence ID" value="SFE50604.1"/>
    <property type="molecule type" value="Genomic_DNA"/>
</dbReference>
<dbReference type="SUPFAM" id="SSF48498">
    <property type="entry name" value="Tetracyclin repressor-like, C-terminal domain"/>
    <property type="match status" value="1"/>
</dbReference>
<dbReference type="Pfam" id="PF00440">
    <property type="entry name" value="TetR_N"/>
    <property type="match status" value="1"/>
</dbReference>
<dbReference type="GO" id="GO:0003700">
    <property type="term" value="F:DNA-binding transcription factor activity"/>
    <property type="evidence" value="ECO:0007669"/>
    <property type="project" value="TreeGrafter"/>
</dbReference>
<dbReference type="InterPro" id="IPR009057">
    <property type="entry name" value="Homeodomain-like_sf"/>
</dbReference>
<reference evidence="6 7" key="1">
    <citation type="submission" date="2016-10" db="EMBL/GenBank/DDBJ databases">
        <authorList>
            <person name="de Groot N.N."/>
        </authorList>
    </citation>
    <scope>NUCLEOTIDE SEQUENCE [LARGE SCALE GENOMIC DNA]</scope>
    <source>
        <strain evidence="6 7">DSM 43019</strain>
    </source>
</reference>
<dbReference type="RefSeq" id="WP_093610109.1">
    <property type="nucleotide sequence ID" value="NZ_BOMT01000015.1"/>
</dbReference>
<dbReference type="PROSITE" id="PS50977">
    <property type="entry name" value="HTH_TETR_2"/>
    <property type="match status" value="1"/>
</dbReference>
<dbReference type="PRINTS" id="PR00455">
    <property type="entry name" value="HTHTETR"/>
</dbReference>
<accession>A0A1I2B358</accession>
<evidence type="ECO:0000256" key="1">
    <source>
        <dbReference type="ARBA" id="ARBA00023015"/>
    </source>
</evidence>
<keyword evidence="3" id="KW-0804">Transcription</keyword>
<feature type="domain" description="HTH tetR-type" evidence="5">
    <location>
        <begin position="14"/>
        <end position="73"/>
    </location>
</feature>
<protein>
    <submittedName>
        <fullName evidence="6">DNA-binding transcriptional regulator, AcrR family</fullName>
    </submittedName>
</protein>
<dbReference type="AlphaFoldDB" id="A0A1I2B358"/>
<dbReference type="Gene3D" id="1.10.357.10">
    <property type="entry name" value="Tetracycline Repressor, domain 2"/>
    <property type="match status" value="1"/>
</dbReference>
<evidence type="ECO:0000256" key="2">
    <source>
        <dbReference type="ARBA" id="ARBA00023125"/>
    </source>
</evidence>
<dbReference type="STRING" id="35752.SAMN05421541_10286"/>
<organism evidence="6 7">
    <name type="scientific">Actinoplanes philippinensis</name>
    <dbReference type="NCBI Taxonomy" id="35752"/>
    <lineage>
        <taxon>Bacteria</taxon>
        <taxon>Bacillati</taxon>
        <taxon>Actinomycetota</taxon>
        <taxon>Actinomycetes</taxon>
        <taxon>Micromonosporales</taxon>
        <taxon>Micromonosporaceae</taxon>
        <taxon>Actinoplanes</taxon>
    </lineage>
</organism>
<evidence type="ECO:0000259" key="5">
    <source>
        <dbReference type="PROSITE" id="PS50977"/>
    </source>
</evidence>
<dbReference type="InterPro" id="IPR050109">
    <property type="entry name" value="HTH-type_TetR-like_transc_reg"/>
</dbReference>
<sequence>MLYGTPTARRRDAQRNRAAILEAASEVLAQEGVVALMPEIARRAGIGQATLYRHFADRQALTAAVLTYQLEIMEARVAACSGHPAGFRDLLRETLHSQIELRGLVKLVRRFDLGLQERYRQRVIAAFAAPLGRAREHGHVRADLVPEDLSLLFTMVQGVAEATDDVRAARAAADRAVDLVLDGVFRPDLRTPGTLPINPAVEEHGGTG</sequence>